<feature type="transmembrane region" description="Helical" evidence="2">
    <location>
        <begin position="76"/>
        <end position="96"/>
    </location>
</feature>
<proteinExistence type="predicted"/>
<keyword evidence="2" id="KW-0812">Transmembrane</keyword>
<feature type="transmembrane region" description="Helical" evidence="2">
    <location>
        <begin position="152"/>
        <end position="172"/>
    </location>
</feature>
<dbReference type="Proteomes" id="UP000256964">
    <property type="component" value="Unassembled WGS sequence"/>
</dbReference>
<protein>
    <submittedName>
        <fullName evidence="3">Uncharacterized protein</fullName>
    </submittedName>
</protein>
<feature type="transmembrane region" description="Helical" evidence="2">
    <location>
        <begin position="116"/>
        <end position="140"/>
    </location>
</feature>
<dbReference type="AlphaFoldDB" id="A0A371CTF6"/>
<keyword evidence="2" id="KW-1133">Transmembrane helix</keyword>
<reference evidence="3 4" key="1">
    <citation type="journal article" date="2018" name="Biotechnol. Biofuels">
        <title>Integrative visual omics of the white-rot fungus Polyporus brumalis exposes the biotechnological potential of its oxidative enzymes for delignifying raw plant biomass.</title>
        <authorList>
            <person name="Miyauchi S."/>
            <person name="Rancon A."/>
            <person name="Drula E."/>
            <person name="Hage H."/>
            <person name="Chaduli D."/>
            <person name="Favel A."/>
            <person name="Grisel S."/>
            <person name="Henrissat B."/>
            <person name="Herpoel-Gimbert I."/>
            <person name="Ruiz-Duenas F.J."/>
            <person name="Chevret D."/>
            <person name="Hainaut M."/>
            <person name="Lin J."/>
            <person name="Wang M."/>
            <person name="Pangilinan J."/>
            <person name="Lipzen A."/>
            <person name="Lesage-Meessen L."/>
            <person name="Navarro D."/>
            <person name="Riley R."/>
            <person name="Grigoriev I.V."/>
            <person name="Zhou S."/>
            <person name="Raouche S."/>
            <person name="Rosso M.N."/>
        </authorList>
    </citation>
    <scope>NUCLEOTIDE SEQUENCE [LARGE SCALE GENOMIC DNA]</scope>
    <source>
        <strain evidence="3 4">BRFM 1820</strain>
    </source>
</reference>
<evidence type="ECO:0000313" key="4">
    <source>
        <dbReference type="Proteomes" id="UP000256964"/>
    </source>
</evidence>
<accession>A0A371CTF6</accession>
<feature type="region of interest" description="Disordered" evidence="1">
    <location>
        <begin position="1"/>
        <end position="21"/>
    </location>
</feature>
<keyword evidence="4" id="KW-1185">Reference proteome</keyword>
<evidence type="ECO:0000256" key="1">
    <source>
        <dbReference type="SAM" id="MobiDB-lite"/>
    </source>
</evidence>
<keyword evidence="2" id="KW-0472">Membrane</keyword>
<name>A0A371CTF6_9APHY</name>
<gene>
    <name evidence="3" type="ORF">OH76DRAFT_1198272</name>
</gene>
<organism evidence="3 4">
    <name type="scientific">Lentinus brumalis</name>
    <dbReference type="NCBI Taxonomy" id="2498619"/>
    <lineage>
        <taxon>Eukaryota</taxon>
        <taxon>Fungi</taxon>
        <taxon>Dikarya</taxon>
        <taxon>Basidiomycota</taxon>
        <taxon>Agaricomycotina</taxon>
        <taxon>Agaricomycetes</taxon>
        <taxon>Polyporales</taxon>
        <taxon>Polyporaceae</taxon>
        <taxon>Lentinus</taxon>
    </lineage>
</organism>
<dbReference type="EMBL" id="KZ857463">
    <property type="protein sequence ID" value="RDX43552.1"/>
    <property type="molecule type" value="Genomic_DNA"/>
</dbReference>
<evidence type="ECO:0000256" key="2">
    <source>
        <dbReference type="SAM" id="Phobius"/>
    </source>
</evidence>
<sequence length="192" mass="19972">MSMQPSPHSSRRSGDAASQSHSTSKADCASASDGFVQYYHLICGVVYTLLFSVAGCFVSVQVISGLFPRHALDADAALLACMVGSVALGLSTASVLSRLSSVTKRGASNAEEGSSIYDPSLIVGSLLSSAPAMAVGMAVVPGLATEAFGVRVALVRGVWGAAFVALCLFLKWTGWFEKPETRVIPLQTAVRQ</sequence>
<evidence type="ECO:0000313" key="3">
    <source>
        <dbReference type="EMBL" id="RDX43552.1"/>
    </source>
</evidence>
<feature type="transmembrane region" description="Helical" evidence="2">
    <location>
        <begin position="38"/>
        <end position="64"/>
    </location>
</feature>